<evidence type="ECO:0000256" key="8">
    <source>
        <dbReference type="ARBA" id="ARBA00023033"/>
    </source>
</evidence>
<dbReference type="InterPro" id="IPR002401">
    <property type="entry name" value="Cyt_P450_E_grp-I"/>
</dbReference>
<dbReference type="InParanoid" id="A0A0H2R3X1"/>
<evidence type="ECO:0000256" key="1">
    <source>
        <dbReference type="ARBA" id="ARBA00001971"/>
    </source>
</evidence>
<evidence type="ECO:0000256" key="6">
    <source>
        <dbReference type="ARBA" id="ARBA00023002"/>
    </source>
</evidence>
<evidence type="ECO:0000256" key="10">
    <source>
        <dbReference type="RuleBase" id="RU000461"/>
    </source>
</evidence>
<keyword evidence="7 9" id="KW-0408">Iron</keyword>
<gene>
    <name evidence="11" type="ORF">SCHPADRAFT_688024</name>
</gene>
<keyword evidence="8 10" id="KW-0503">Monooxygenase</keyword>
<dbReference type="CDD" id="cd11065">
    <property type="entry name" value="CYP64-like"/>
    <property type="match status" value="1"/>
</dbReference>
<evidence type="ECO:0000313" key="12">
    <source>
        <dbReference type="Proteomes" id="UP000053477"/>
    </source>
</evidence>
<keyword evidence="6 10" id="KW-0560">Oxidoreductase</keyword>
<evidence type="ECO:0000256" key="3">
    <source>
        <dbReference type="ARBA" id="ARBA00010617"/>
    </source>
</evidence>
<dbReference type="GO" id="GO:0005506">
    <property type="term" value="F:iron ion binding"/>
    <property type="evidence" value="ECO:0007669"/>
    <property type="project" value="InterPro"/>
</dbReference>
<dbReference type="EMBL" id="KQ086200">
    <property type="protein sequence ID" value="KLO06514.1"/>
    <property type="molecule type" value="Genomic_DNA"/>
</dbReference>
<dbReference type="STRING" id="27342.A0A0H2R3X1"/>
<dbReference type="AlphaFoldDB" id="A0A0H2R3X1"/>
<comment type="cofactor">
    <cofactor evidence="1 9">
        <name>heme</name>
        <dbReference type="ChEBI" id="CHEBI:30413"/>
    </cofactor>
</comment>
<evidence type="ECO:0000256" key="9">
    <source>
        <dbReference type="PIRSR" id="PIRSR602401-1"/>
    </source>
</evidence>
<dbReference type="GO" id="GO:0020037">
    <property type="term" value="F:heme binding"/>
    <property type="evidence" value="ECO:0007669"/>
    <property type="project" value="InterPro"/>
</dbReference>
<organism evidence="11 12">
    <name type="scientific">Schizopora paradoxa</name>
    <dbReference type="NCBI Taxonomy" id="27342"/>
    <lineage>
        <taxon>Eukaryota</taxon>
        <taxon>Fungi</taxon>
        <taxon>Dikarya</taxon>
        <taxon>Basidiomycota</taxon>
        <taxon>Agaricomycotina</taxon>
        <taxon>Agaricomycetes</taxon>
        <taxon>Hymenochaetales</taxon>
        <taxon>Schizoporaceae</taxon>
        <taxon>Schizopora</taxon>
    </lineage>
</organism>
<dbReference type="Proteomes" id="UP000053477">
    <property type="component" value="Unassembled WGS sequence"/>
</dbReference>
<keyword evidence="4 9" id="KW-0349">Heme</keyword>
<dbReference type="InterPro" id="IPR036396">
    <property type="entry name" value="Cyt_P450_sf"/>
</dbReference>
<sequence length="517" mass="57977">MLLSVASLDALVLCTCLVWLRQLVLRKRHTVPLPPGPRRLPLIGNVLDMPKTLIWEKAAEWKNKYGDIIYLENFGVPLVIINSYDIAVDLLDKGSIKYSSRPSPVMFDELQDWAWLLVMIPYGSRWRTCRAPIQKAFNSPSVNEFMDIQLSSSRLLLSNILREPNDYNAHIKASVARTIMLTTYGHEVLQTNDPFISLAEEGVIYAGESAVPGRFLVDIIPWLKYVPSWFPGAEFKKIARRGRKLSHDMRYVPYEDSKEKILKGEMRPSLTQNLIEECLTKEGNLTPEHDDMISAVTGMVYAGGTDTTGSALQTFILAMTLHPEVQMRAHEEIDRVVGSDRLPDFDDRESVPYVEAIVKECLRWNQPLPLGIPHFLTEDDVYGGHFIPAGTIVAANQWCMMNNPVEFSEPKSFKPERFLPDTGKTLPLDPSKVVFGFGRRICAGKMMAENSLFITVASILAAFDIAAPLDEFGRPSPPSGEYNPTSIVSHPVPFDCRITPRSEKAAALITQSVDLQA</sequence>
<dbReference type="PRINTS" id="PR00463">
    <property type="entry name" value="EP450I"/>
</dbReference>
<dbReference type="GO" id="GO:0016705">
    <property type="term" value="F:oxidoreductase activity, acting on paired donors, with incorporation or reduction of molecular oxygen"/>
    <property type="evidence" value="ECO:0007669"/>
    <property type="project" value="InterPro"/>
</dbReference>
<dbReference type="Pfam" id="PF00067">
    <property type="entry name" value="p450"/>
    <property type="match status" value="1"/>
</dbReference>
<evidence type="ECO:0000313" key="11">
    <source>
        <dbReference type="EMBL" id="KLO06514.1"/>
    </source>
</evidence>
<comment type="pathway">
    <text evidence="2">Secondary metabolite biosynthesis.</text>
</comment>
<reference evidence="11 12" key="1">
    <citation type="submission" date="2015-04" db="EMBL/GenBank/DDBJ databases">
        <title>Complete genome sequence of Schizopora paradoxa KUC8140, a cosmopolitan wood degrader in East Asia.</title>
        <authorList>
            <consortium name="DOE Joint Genome Institute"/>
            <person name="Min B."/>
            <person name="Park H."/>
            <person name="Jang Y."/>
            <person name="Kim J.-J."/>
            <person name="Kim K.H."/>
            <person name="Pangilinan J."/>
            <person name="Lipzen A."/>
            <person name="Riley R."/>
            <person name="Grigoriev I.V."/>
            <person name="Spatafora J.W."/>
            <person name="Choi I.-G."/>
        </authorList>
    </citation>
    <scope>NUCLEOTIDE SEQUENCE [LARGE SCALE GENOMIC DNA]</scope>
    <source>
        <strain evidence="11 12">KUC8140</strain>
    </source>
</reference>
<dbReference type="PROSITE" id="PS00086">
    <property type="entry name" value="CYTOCHROME_P450"/>
    <property type="match status" value="1"/>
</dbReference>
<dbReference type="PANTHER" id="PTHR46300">
    <property type="entry name" value="P450, PUTATIVE (EUROFUNG)-RELATED-RELATED"/>
    <property type="match status" value="1"/>
</dbReference>
<protein>
    <submittedName>
        <fullName evidence="11">CyP450 monooxygenase</fullName>
    </submittedName>
</protein>
<dbReference type="GO" id="GO:0004497">
    <property type="term" value="F:monooxygenase activity"/>
    <property type="evidence" value="ECO:0007669"/>
    <property type="project" value="UniProtKB-KW"/>
</dbReference>
<name>A0A0H2R3X1_9AGAM</name>
<evidence type="ECO:0000256" key="5">
    <source>
        <dbReference type="ARBA" id="ARBA00022723"/>
    </source>
</evidence>
<dbReference type="InterPro" id="IPR050364">
    <property type="entry name" value="Cytochrome_P450_fung"/>
</dbReference>
<accession>A0A0H2R3X1</accession>
<dbReference type="PRINTS" id="PR00385">
    <property type="entry name" value="P450"/>
</dbReference>
<dbReference type="InterPro" id="IPR017972">
    <property type="entry name" value="Cyt_P450_CS"/>
</dbReference>
<dbReference type="SUPFAM" id="SSF48264">
    <property type="entry name" value="Cytochrome P450"/>
    <property type="match status" value="1"/>
</dbReference>
<evidence type="ECO:0000256" key="4">
    <source>
        <dbReference type="ARBA" id="ARBA00022617"/>
    </source>
</evidence>
<keyword evidence="5 9" id="KW-0479">Metal-binding</keyword>
<evidence type="ECO:0000256" key="7">
    <source>
        <dbReference type="ARBA" id="ARBA00023004"/>
    </source>
</evidence>
<dbReference type="Gene3D" id="1.10.630.10">
    <property type="entry name" value="Cytochrome P450"/>
    <property type="match status" value="1"/>
</dbReference>
<dbReference type="InterPro" id="IPR001128">
    <property type="entry name" value="Cyt_P450"/>
</dbReference>
<keyword evidence="12" id="KW-1185">Reference proteome</keyword>
<feature type="binding site" description="axial binding residue" evidence="9">
    <location>
        <position position="442"/>
    </location>
    <ligand>
        <name>heme</name>
        <dbReference type="ChEBI" id="CHEBI:30413"/>
    </ligand>
    <ligandPart>
        <name>Fe</name>
        <dbReference type="ChEBI" id="CHEBI:18248"/>
    </ligandPart>
</feature>
<evidence type="ECO:0000256" key="2">
    <source>
        <dbReference type="ARBA" id="ARBA00005179"/>
    </source>
</evidence>
<proteinExistence type="inferred from homology"/>
<comment type="similarity">
    <text evidence="3 10">Belongs to the cytochrome P450 family.</text>
</comment>
<dbReference type="PANTHER" id="PTHR46300:SF7">
    <property type="entry name" value="P450, PUTATIVE (EUROFUNG)-RELATED"/>
    <property type="match status" value="1"/>
</dbReference>
<dbReference type="OrthoDB" id="2789670at2759"/>